<dbReference type="OrthoDB" id="5959761at2759"/>
<dbReference type="Pfam" id="PF02100">
    <property type="entry name" value="ODC_AZ"/>
    <property type="match status" value="1"/>
</dbReference>
<dbReference type="GO" id="GO:0008073">
    <property type="term" value="F:ornithine decarboxylase inhibitor activity"/>
    <property type="evidence" value="ECO:0007669"/>
    <property type="project" value="InterPro"/>
</dbReference>
<dbReference type="SUPFAM" id="SSF55729">
    <property type="entry name" value="Acyl-CoA N-acyltransferases (Nat)"/>
    <property type="match status" value="1"/>
</dbReference>
<protein>
    <recommendedName>
        <fullName evidence="3">Ornithine decarboxylase antizyme</fullName>
    </recommendedName>
</protein>
<evidence type="ECO:0000256" key="2">
    <source>
        <dbReference type="ARBA" id="ARBA00011836"/>
    </source>
</evidence>
<dbReference type="Proteomes" id="UP000271087">
    <property type="component" value="Unassembled WGS sequence"/>
</dbReference>
<sequence>MPMLHLDPMGSMNAIHYELSVANEEVKVRYQFKVIHSASLANTTTHSIAHLVKLQIIQSPSLAKTTVYSVAHFVKLQVTFSQITCQFRQTKGHVPPKPQPLAVLSVFSVEIVNVGTWASSVIPDVPTNNLLSNEHLHSLESFVNEVSSEWCCHLVDGNTLAIFLPFDQSTWNLSKGAFVSLLEFCEDNLPIKRILLCLNKINVDETVVSCFKYLGFSPLHPHLYPSCIDSQGVFVMVYSM</sequence>
<accession>A0A182E7Z8</accession>
<dbReference type="InterPro" id="IPR016181">
    <property type="entry name" value="Acyl_CoA_acyltransferase"/>
</dbReference>
<dbReference type="PANTHER" id="PTHR10279">
    <property type="entry name" value="ORNITHINE DECARBOXYLASE ANTIZYME"/>
    <property type="match status" value="1"/>
</dbReference>
<comment type="subunit">
    <text evidence="2">Interacts with ODC1 and thereby sterically blocks ODC homodimerization.</text>
</comment>
<reference evidence="7" key="1">
    <citation type="submission" date="2016-06" db="UniProtKB">
        <authorList>
            <consortium name="WormBaseParasite"/>
        </authorList>
    </citation>
    <scope>IDENTIFICATION</scope>
</reference>
<dbReference type="STRING" id="42157.A0A182E7Z8"/>
<dbReference type="InterPro" id="IPR038581">
    <property type="entry name" value="ODC_AZ_sf"/>
</dbReference>
<keyword evidence="4" id="KW-0688">Ribosomal frameshifting</keyword>
<gene>
    <name evidence="5" type="ORF">NOO_LOCUS4148</name>
</gene>
<dbReference type="GO" id="GO:0005634">
    <property type="term" value="C:nucleus"/>
    <property type="evidence" value="ECO:0007669"/>
    <property type="project" value="TreeGrafter"/>
</dbReference>
<evidence type="ECO:0000313" key="7">
    <source>
        <dbReference type="WBParaSite" id="nOo.2.0.1.t04148-RA"/>
    </source>
</evidence>
<comment type="similarity">
    <text evidence="1">Belongs to the ODC antizyme family.</text>
</comment>
<evidence type="ECO:0000256" key="1">
    <source>
        <dbReference type="ARBA" id="ARBA00008796"/>
    </source>
</evidence>
<dbReference type="EMBL" id="UYRW01000887">
    <property type="protein sequence ID" value="VDK71945.1"/>
    <property type="molecule type" value="Genomic_DNA"/>
</dbReference>
<dbReference type="GO" id="GO:0045732">
    <property type="term" value="P:positive regulation of protein catabolic process"/>
    <property type="evidence" value="ECO:0007669"/>
    <property type="project" value="TreeGrafter"/>
</dbReference>
<reference evidence="5 6" key="2">
    <citation type="submission" date="2018-08" db="EMBL/GenBank/DDBJ databases">
        <authorList>
            <person name="Laetsch R D."/>
            <person name="Stevens L."/>
            <person name="Kumar S."/>
            <person name="Blaxter L. M."/>
        </authorList>
    </citation>
    <scope>NUCLEOTIDE SEQUENCE [LARGE SCALE GENOMIC DNA]</scope>
</reference>
<dbReference type="WBParaSite" id="nOo.2.0.1.t04148-RA">
    <property type="protein sequence ID" value="nOo.2.0.1.t04148-RA"/>
    <property type="gene ID" value="nOo.2.0.1.g04148"/>
</dbReference>
<proteinExistence type="inferred from homology"/>
<dbReference type="Gene3D" id="3.40.630.60">
    <property type="match status" value="1"/>
</dbReference>
<dbReference type="AlphaFoldDB" id="A0A182E7Z8"/>
<dbReference type="PANTHER" id="PTHR10279:SF10">
    <property type="entry name" value="ORNITHINE DECARBOXYLASE ANTIZYME"/>
    <property type="match status" value="1"/>
</dbReference>
<dbReference type="GO" id="GO:0005737">
    <property type="term" value="C:cytoplasm"/>
    <property type="evidence" value="ECO:0007669"/>
    <property type="project" value="TreeGrafter"/>
</dbReference>
<evidence type="ECO:0000313" key="6">
    <source>
        <dbReference type="Proteomes" id="UP000271087"/>
    </source>
</evidence>
<keyword evidence="6" id="KW-1185">Reference proteome</keyword>
<organism evidence="7">
    <name type="scientific">Onchocerca ochengi</name>
    <name type="common">Filarial nematode worm</name>
    <dbReference type="NCBI Taxonomy" id="42157"/>
    <lineage>
        <taxon>Eukaryota</taxon>
        <taxon>Metazoa</taxon>
        <taxon>Ecdysozoa</taxon>
        <taxon>Nematoda</taxon>
        <taxon>Chromadorea</taxon>
        <taxon>Rhabditida</taxon>
        <taxon>Spirurina</taxon>
        <taxon>Spiruromorpha</taxon>
        <taxon>Filarioidea</taxon>
        <taxon>Onchocercidae</taxon>
        <taxon>Onchocerca</taxon>
    </lineage>
</organism>
<evidence type="ECO:0000256" key="4">
    <source>
        <dbReference type="ARBA" id="ARBA00022758"/>
    </source>
</evidence>
<dbReference type="InterPro" id="IPR002993">
    <property type="entry name" value="ODC_AZ"/>
</dbReference>
<name>A0A182E7Z8_ONCOC</name>
<evidence type="ECO:0000313" key="5">
    <source>
        <dbReference type="EMBL" id="VDK71945.1"/>
    </source>
</evidence>
<dbReference type="PROSITE" id="PS01337">
    <property type="entry name" value="ODC_AZ"/>
    <property type="match status" value="1"/>
</dbReference>
<evidence type="ECO:0000256" key="3">
    <source>
        <dbReference type="ARBA" id="ARBA00017712"/>
    </source>
</evidence>
<dbReference type="GO" id="GO:0075523">
    <property type="term" value="P:viral translational frameshifting"/>
    <property type="evidence" value="ECO:0007669"/>
    <property type="project" value="UniProtKB-KW"/>
</dbReference>